<evidence type="ECO:0000256" key="8">
    <source>
        <dbReference type="ARBA" id="ARBA00022801"/>
    </source>
</evidence>
<dbReference type="Proteomes" id="UP000288024">
    <property type="component" value="Unassembled WGS sequence"/>
</dbReference>
<keyword evidence="16" id="KW-1185">Reference proteome</keyword>
<evidence type="ECO:0000256" key="7">
    <source>
        <dbReference type="ARBA" id="ARBA00022692"/>
    </source>
</evidence>
<feature type="active site" evidence="11">
    <location>
        <position position="81"/>
    </location>
</feature>
<dbReference type="GeneID" id="87615811"/>
<dbReference type="GO" id="GO:0005886">
    <property type="term" value="C:plasma membrane"/>
    <property type="evidence" value="ECO:0007669"/>
    <property type="project" value="UniProtKB-SubCell"/>
</dbReference>
<dbReference type="InterPro" id="IPR019757">
    <property type="entry name" value="Pept_S26A_signal_pept_1_Lys-AS"/>
</dbReference>
<proteinExistence type="inferred from homology"/>
<evidence type="ECO:0000256" key="3">
    <source>
        <dbReference type="ARBA" id="ARBA00009370"/>
    </source>
</evidence>
<dbReference type="SUPFAM" id="SSF51306">
    <property type="entry name" value="LexA/Signal peptidase"/>
    <property type="match status" value="1"/>
</dbReference>
<dbReference type="EMBL" id="RZTZ01000001">
    <property type="protein sequence ID" value="RVT67622.1"/>
    <property type="molecule type" value="Genomic_DNA"/>
</dbReference>
<comment type="catalytic activity">
    <reaction evidence="1 12">
        <text>Cleavage of hydrophobic, N-terminal signal or leader sequences from secreted and periplasmic proteins.</text>
        <dbReference type="EC" id="3.4.21.89"/>
    </reaction>
</comment>
<evidence type="ECO:0000256" key="9">
    <source>
        <dbReference type="ARBA" id="ARBA00022989"/>
    </source>
</evidence>
<protein>
    <recommendedName>
        <fullName evidence="4 12">Signal peptidase I</fullName>
        <ecNumber evidence="4 12">3.4.21.89</ecNumber>
    </recommendedName>
</protein>
<dbReference type="PANTHER" id="PTHR43390">
    <property type="entry name" value="SIGNAL PEPTIDASE I"/>
    <property type="match status" value="1"/>
</dbReference>
<dbReference type="EC" id="3.4.21.89" evidence="4 12"/>
<dbReference type="InterPro" id="IPR000223">
    <property type="entry name" value="Pept_S26A_signal_pept_1"/>
</dbReference>
<dbReference type="InterPro" id="IPR036286">
    <property type="entry name" value="LexA/Signal_pep-like_sf"/>
</dbReference>
<dbReference type="RefSeq" id="WP_127736088.1">
    <property type="nucleotide sequence ID" value="NZ_CAJCKN010000002.1"/>
</dbReference>
<comment type="caution">
    <text evidence="15">The sequence shown here is derived from an EMBL/GenBank/DDBJ whole genome shotgun (WGS) entry which is preliminary data.</text>
</comment>
<feature type="active site" evidence="11">
    <location>
        <position position="40"/>
    </location>
</feature>
<dbReference type="PRINTS" id="PR00727">
    <property type="entry name" value="LEADERPTASE"/>
</dbReference>
<evidence type="ECO:0000256" key="12">
    <source>
        <dbReference type="RuleBase" id="RU003993"/>
    </source>
</evidence>
<gene>
    <name evidence="15" type="primary">lepB</name>
    <name evidence="15" type="ORF">EM808_03855</name>
</gene>
<accession>A0A437KH72</accession>
<evidence type="ECO:0000256" key="13">
    <source>
        <dbReference type="RuleBase" id="RU362042"/>
    </source>
</evidence>
<dbReference type="Pfam" id="PF10502">
    <property type="entry name" value="Peptidase_S26"/>
    <property type="match status" value="1"/>
</dbReference>
<evidence type="ECO:0000256" key="10">
    <source>
        <dbReference type="ARBA" id="ARBA00023136"/>
    </source>
</evidence>
<keyword evidence="5" id="KW-1003">Cell membrane</keyword>
<name>A0A437KH72_9BACI</name>
<dbReference type="NCBIfam" id="TIGR02227">
    <property type="entry name" value="sigpep_I_bact"/>
    <property type="match status" value="1"/>
</dbReference>
<feature type="domain" description="Peptidase S26" evidence="14">
    <location>
        <begin position="10"/>
        <end position="175"/>
    </location>
</feature>
<keyword evidence="6 12" id="KW-0645">Protease</keyword>
<feature type="transmembrane region" description="Helical" evidence="12">
    <location>
        <begin position="12"/>
        <end position="36"/>
    </location>
</feature>
<dbReference type="CDD" id="cd06530">
    <property type="entry name" value="S26_SPase_I"/>
    <property type="match status" value="1"/>
</dbReference>
<organism evidence="15 16">
    <name type="scientific">Niallia taxi</name>
    <dbReference type="NCBI Taxonomy" id="2499688"/>
    <lineage>
        <taxon>Bacteria</taxon>
        <taxon>Bacillati</taxon>
        <taxon>Bacillota</taxon>
        <taxon>Bacilli</taxon>
        <taxon>Bacillales</taxon>
        <taxon>Bacillaceae</taxon>
        <taxon>Niallia</taxon>
    </lineage>
</organism>
<dbReference type="FunFam" id="2.10.109.10:FF:000008">
    <property type="entry name" value="Signal peptidase I"/>
    <property type="match status" value="1"/>
</dbReference>
<reference evidence="15 16" key="1">
    <citation type="submission" date="2019-01" db="EMBL/GenBank/DDBJ databases">
        <title>Bacillus sp. M5HDSG1-1, whole genome shotgun sequence.</title>
        <authorList>
            <person name="Tuo L."/>
        </authorList>
    </citation>
    <scope>NUCLEOTIDE SEQUENCE [LARGE SCALE GENOMIC DNA]</scope>
    <source>
        <strain evidence="15 16">M5HDSG1-1</strain>
    </source>
</reference>
<keyword evidence="10 12" id="KW-0472">Membrane</keyword>
<comment type="subcellular location">
    <subcellularLocation>
        <location evidence="2">Cell membrane</location>
        <topology evidence="2">Single-pass type II membrane protein</topology>
    </subcellularLocation>
    <subcellularLocation>
        <location evidence="13">Membrane</location>
        <topology evidence="13">Single-pass type II membrane protein</topology>
    </subcellularLocation>
</comment>
<dbReference type="InterPro" id="IPR019533">
    <property type="entry name" value="Peptidase_S26"/>
</dbReference>
<dbReference type="PROSITE" id="PS00501">
    <property type="entry name" value="SPASE_I_1"/>
    <property type="match status" value="1"/>
</dbReference>
<comment type="similarity">
    <text evidence="3 13">Belongs to the peptidase S26 family.</text>
</comment>
<sequence length="184" mass="21254">MKEAIKREGIEWLKAFAIGIVIFVIIRAFFFSNYVVEGESMMPTLQDGDKLVVNKIGYKVSDFHHFDVIVFHANDKEDYVKRVIGIPGDKVEYKDDHLYINGEKYEENFLDAYRSQVSAGKLTGDFTLEEITGEKTVPQGKLFVLGDNRLGSWDSRHFGFINIDQVVGKVSLRYWPLRDIQFDF</sequence>
<dbReference type="InterPro" id="IPR019758">
    <property type="entry name" value="Pept_S26A_signal_pept_1_CS"/>
</dbReference>
<keyword evidence="9 12" id="KW-1133">Transmembrane helix</keyword>
<dbReference type="GO" id="GO:0009003">
    <property type="term" value="F:signal peptidase activity"/>
    <property type="evidence" value="ECO:0007669"/>
    <property type="project" value="UniProtKB-EC"/>
</dbReference>
<dbReference type="PROSITE" id="PS00761">
    <property type="entry name" value="SPASE_I_3"/>
    <property type="match status" value="1"/>
</dbReference>
<evidence type="ECO:0000256" key="1">
    <source>
        <dbReference type="ARBA" id="ARBA00000677"/>
    </source>
</evidence>
<evidence type="ECO:0000256" key="11">
    <source>
        <dbReference type="PIRSR" id="PIRSR600223-1"/>
    </source>
</evidence>
<keyword evidence="8 12" id="KW-0378">Hydrolase</keyword>
<evidence type="ECO:0000313" key="16">
    <source>
        <dbReference type="Proteomes" id="UP000288024"/>
    </source>
</evidence>
<evidence type="ECO:0000256" key="4">
    <source>
        <dbReference type="ARBA" id="ARBA00013208"/>
    </source>
</evidence>
<dbReference type="AlphaFoldDB" id="A0A437KH72"/>
<dbReference type="PANTHER" id="PTHR43390:SF1">
    <property type="entry name" value="CHLOROPLAST PROCESSING PEPTIDASE"/>
    <property type="match status" value="1"/>
</dbReference>
<keyword evidence="7 12" id="KW-0812">Transmembrane</keyword>
<evidence type="ECO:0000256" key="5">
    <source>
        <dbReference type="ARBA" id="ARBA00022475"/>
    </source>
</evidence>
<evidence type="ECO:0000256" key="2">
    <source>
        <dbReference type="ARBA" id="ARBA00004401"/>
    </source>
</evidence>
<dbReference type="Gene3D" id="2.10.109.10">
    <property type="entry name" value="Umud Fragment, subunit A"/>
    <property type="match status" value="1"/>
</dbReference>
<dbReference type="PROSITE" id="PS00760">
    <property type="entry name" value="SPASE_I_2"/>
    <property type="match status" value="1"/>
</dbReference>
<dbReference type="InterPro" id="IPR019756">
    <property type="entry name" value="Pept_S26A_signal_pept_1_Ser-AS"/>
</dbReference>
<dbReference type="GO" id="GO:0004252">
    <property type="term" value="F:serine-type endopeptidase activity"/>
    <property type="evidence" value="ECO:0007669"/>
    <property type="project" value="InterPro"/>
</dbReference>
<evidence type="ECO:0000313" key="15">
    <source>
        <dbReference type="EMBL" id="RVT67622.1"/>
    </source>
</evidence>
<evidence type="ECO:0000256" key="6">
    <source>
        <dbReference type="ARBA" id="ARBA00022670"/>
    </source>
</evidence>
<dbReference type="GO" id="GO:0006465">
    <property type="term" value="P:signal peptide processing"/>
    <property type="evidence" value="ECO:0007669"/>
    <property type="project" value="InterPro"/>
</dbReference>
<evidence type="ECO:0000259" key="14">
    <source>
        <dbReference type="Pfam" id="PF10502"/>
    </source>
</evidence>